<evidence type="ECO:0000256" key="2">
    <source>
        <dbReference type="ARBA" id="ARBA00007399"/>
    </source>
</evidence>
<dbReference type="PRINTS" id="PR00969">
    <property type="entry name" value="CHAPERONPILI"/>
</dbReference>
<feature type="domain" description="Pili assembly chaperone N-terminal" evidence="10">
    <location>
        <begin position="28"/>
        <end position="151"/>
    </location>
</feature>
<evidence type="ECO:0000256" key="9">
    <source>
        <dbReference type="SAM" id="SignalP"/>
    </source>
</evidence>
<comment type="subcellular location">
    <subcellularLocation>
        <location evidence="1 8">Periplasm</location>
    </subcellularLocation>
</comment>
<dbReference type="EMBL" id="CP097330">
    <property type="protein sequence ID" value="URF04443.1"/>
    <property type="molecule type" value="Genomic_DNA"/>
</dbReference>
<dbReference type="PANTHER" id="PTHR30251:SF2">
    <property type="entry name" value="FIMBRIAL CHAPERONE YADV-RELATED"/>
    <property type="match status" value="1"/>
</dbReference>
<comment type="similarity">
    <text evidence="2 8">Belongs to the periplasmic pilus chaperone family.</text>
</comment>
<evidence type="ECO:0000256" key="8">
    <source>
        <dbReference type="RuleBase" id="RU003918"/>
    </source>
</evidence>
<evidence type="ECO:0000256" key="5">
    <source>
        <dbReference type="ARBA" id="ARBA00022764"/>
    </source>
</evidence>
<feature type="domain" description="Pili assembly chaperone C-terminal" evidence="11">
    <location>
        <begin position="180"/>
        <end position="242"/>
    </location>
</feature>
<dbReference type="InterPro" id="IPR008962">
    <property type="entry name" value="PapD-like_sf"/>
</dbReference>
<dbReference type="InterPro" id="IPR018046">
    <property type="entry name" value="Pili_assmbl_chaperone_CS"/>
</dbReference>
<dbReference type="Proteomes" id="UP001056132">
    <property type="component" value="Chromosome 1"/>
</dbReference>
<keyword evidence="3" id="KW-1029">Fimbrium biogenesis</keyword>
<dbReference type="GO" id="GO:0030288">
    <property type="term" value="C:outer membrane-bounded periplasmic space"/>
    <property type="evidence" value="ECO:0007669"/>
    <property type="project" value="InterPro"/>
</dbReference>
<keyword evidence="6 8" id="KW-0143">Chaperone</keyword>
<evidence type="ECO:0000256" key="6">
    <source>
        <dbReference type="ARBA" id="ARBA00023186"/>
    </source>
</evidence>
<evidence type="ECO:0000256" key="4">
    <source>
        <dbReference type="ARBA" id="ARBA00022729"/>
    </source>
</evidence>
<dbReference type="Pfam" id="PF02753">
    <property type="entry name" value="PapD_C"/>
    <property type="match status" value="1"/>
</dbReference>
<keyword evidence="4 9" id="KW-0732">Signal</keyword>
<dbReference type="RefSeq" id="WP_250025002.1">
    <property type="nucleotide sequence ID" value="NZ_CP097330.1"/>
</dbReference>
<feature type="signal peptide" evidence="9">
    <location>
        <begin position="1"/>
        <end position="26"/>
    </location>
</feature>
<gene>
    <name evidence="12" type="ORF">M5D45_00830</name>
</gene>
<dbReference type="InterPro" id="IPR001829">
    <property type="entry name" value="Pili_assmbl_chaperone_bac"/>
</dbReference>
<feature type="chain" id="PRO_5042087210" evidence="9">
    <location>
        <begin position="27"/>
        <end position="259"/>
    </location>
</feature>
<dbReference type="AlphaFoldDB" id="A0AAE9HYY1"/>
<dbReference type="FunFam" id="2.60.40.10:FF:000458">
    <property type="entry name" value="Molecular chaperone FimC"/>
    <property type="match status" value="1"/>
</dbReference>
<keyword evidence="7" id="KW-0393">Immunoglobulin domain</keyword>
<dbReference type="InterPro" id="IPR050643">
    <property type="entry name" value="Periplasmic_pilus_chap"/>
</dbReference>
<accession>A0AAE9HYY1</accession>
<dbReference type="Gene3D" id="2.60.40.10">
    <property type="entry name" value="Immunoglobulins"/>
    <property type="match status" value="2"/>
</dbReference>
<dbReference type="GO" id="GO:0071555">
    <property type="term" value="P:cell wall organization"/>
    <property type="evidence" value="ECO:0007669"/>
    <property type="project" value="InterPro"/>
</dbReference>
<evidence type="ECO:0000313" key="12">
    <source>
        <dbReference type="EMBL" id="URF04443.1"/>
    </source>
</evidence>
<dbReference type="SUPFAM" id="SSF49584">
    <property type="entry name" value="Periplasmic chaperone C-domain"/>
    <property type="match status" value="1"/>
</dbReference>
<dbReference type="Pfam" id="PF00345">
    <property type="entry name" value="PapD_N"/>
    <property type="match status" value="1"/>
</dbReference>
<evidence type="ECO:0000256" key="3">
    <source>
        <dbReference type="ARBA" id="ARBA00022558"/>
    </source>
</evidence>
<evidence type="ECO:0000256" key="7">
    <source>
        <dbReference type="ARBA" id="ARBA00023319"/>
    </source>
</evidence>
<organism evidence="12 13">
    <name type="scientific">Cupriavidus campinensis</name>
    <dbReference type="NCBI Taxonomy" id="151783"/>
    <lineage>
        <taxon>Bacteria</taxon>
        <taxon>Pseudomonadati</taxon>
        <taxon>Pseudomonadota</taxon>
        <taxon>Betaproteobacteria</taxon>
        <taxon>Burkholderiales</taxon>
        <taxon>Burkholderiaceae</taxon>
        <taxon>Cupriavidus</taxon>
    </lineage>
</organism>
<name>A0AAE9HYY1_9BURK</name>
<evidence type="ECO:0000313" key="13">
    <source>
        <dbReference type="Proteomes" id="UP001056132"/>
    </source>
</evidence>
<dbReference type="PROSITE" id="PS00635">
    <property type="entry name" value="PILI_CHAPERONE"/>
    <property type="match status" value="1"/>
</dbReference>
<dbReference type="InterPro" id="IPR013783">
    <property type="entry name" value="Ig-like_fold"/>
</dbReference>
<dbReference type="InterPro" id="IPR016148">
    <property type="entry name" value="Pili_assmbl_chaperone_C"/>
</dbReference>
<reference evidence="12" key="1">
    <citation type="journal article" date="2022" name="Microbiol. Resour. Announc.">
        <title>Genome Sequence of Cupriavidus campinensis Strain G5, a Member of a Bacterial Consortium Capable of Polyethylene Degradation.</title>
        <authorList>
            <person name="Schneider B."/>
            <person name="Pfeiffer F."/>
            <person name="Dyall-Smith M."/>
            <person name="Kunte H.J."/>
        </authorList>
    </citation>
    <scope>NUCLEOTIDE SEQUENCE</scope>
    <source>
        <strain evidence="12">G5</strain>
    </source>
</reference>
<evidence type="ECO:0000259" key="10">
    <source>
        <dbReference type="Pfam" id="PF00345"/>
    </source>
</evidence>
<dbReference type="SUPFAM" id="SSF49354">
    <property type="entry name" value="PapD-like"/>
    <property type="match status" value="1"/>
</dbReference>
<dbReference type="InterPro" id="IPR036316">
    <property type="entry name" value="Pili_assmbl_chap_C_dom_sf"/>
</dbReference>
<dbReference type="KEGG" id="ccam:M5D45_00830"/>
<dbReference type="InterPro" id="IPR016147">
    <property type="entry name" value="Pili_assmbl_chaperone_N"/>
</dbReference>
<evidence type="ECO:0000259" key="11">
    <source>
        <dbReference type="Pfam" id="PF02753"/>
    </source>
</evidence>
<reference evidence="12" key="2">
    <citation type="submission" date="2022-05" db="EMBL/GenBank/DDBJ databases">
        <authorList>
            <person name="Kunte H.-J."/>
        </authorList>
    </citation>
    <scope>NUCLEOTIDE SEQUENCE</scope>
    <source>
        <strain evidence="12">G5</strain>
    </source>
</reference>
<dbReference type="PANTHER" id="PTHR30251">
    <property type="entry name" value="PILUS ASSEMBLY CHAPERONE"/>
    <property type="match status" value="1"/>
</dbReference>
<protein>
    <submittedName>
        <fullName evidence="12">Fimbria/pilus periplasmic chaperone</fullName>
    </submittedName>
</protein>
<keyword evidence="5" id="KW-0574">Periplasm</keyword>
<proteinExistence type="inferred from homology"/>
<sequence>MTQLLKAMLAAGACALALASAMPAQAAVVLAATRVVYNASDAEATLRLSNEGDSPMLTQSWLDKGDATASPSTIDVPFTVMPPVSRIDPGKAQTLRILYTGEPLPRDRESVFWLNVLEVPPKPDASGTDTNFLQMAFRSRIKLFFRPEGLKGQAADAPSQLVWRLVPQGSAGKGPALEARNPTAYHVSLGTVELVGGGKSAKFDDGVMVAPGEAQTIALTGELPSTAQATVKYQAINDHGGVLEGESSLAPAMAASGTP</sequence>
<evidence type="ECO:0000256" key="1">
    <source>
        <dbReference type="ARBA" id="ARBA00004418"/>
    </source>
</evidence>